<feature type="binding site" evidence="15">
    <location>
        <begin position="83"/>
        <end position="84"/>
    </location>
    <ligand>
        <name>NAD(+)</name>
        <dbReference type="ChEBI" id="CHEBI:57540"/>
    </ligand>
</feature>
<dbReference type="InterPro" id="IPR004149">
    <property type="entry name" value="Znf_DNAligase_C4"/>
</dbReference>
<feature type="coiled-coil region" evidence="17">
    <location>
        <begin position="3"/>
        <end position="57"/>
    </location>
</feature>
<dbReference type="InterPro" id="IPR036420">
    <property type="entry name" value="BRCT_dom_sf"/>
</dbReference>
<feature type="binding site" evidence="15">
    <location>
        <position position="136"/>
    </location>
    <ligand>
        <name>NAD(+)</name>
        <dbReference type="ChEBI" id="CHEBI:57540"/>
    </ligand>
</feature>
<dbReference type="PANTHER" id="PTHR23389">
    <property type="entry name" value="CHROMOSOME TRANSMISSION FIDELITY FACTOR 18"/>
    <property type="match status" value="1"/>
</dbReference>
<keyword evidence="9 15" id="KW-0460">Magnesium</keyword>
<dbReference type="InterPro" id="IPR013840">
    <property type="entry name" value="DNAligase_N"/>
</dbReference>
<keyword evidence="10 15" id="KW-0520">NAD</keyword>
<dbReference type="PROSITE" id="PS01056">
    <property type="entry name" value="DNA_LIGASE_N2"/>
    <property type="match status" value="1"/>
</dbReference>
<dbReference type="Gene3D" id="2.40.50.140">
    <property type="entry name" value="Nucleic acid-binding proteins"/>
    <property type="match status" value="1"/>
</dbReference>
<feature type="binding site" evidence="15">
    <location>
        <position position="426"/>
    </location>
    <ligand>
        <name>Zn(2+)</name>
        <dbReference type="ChEBI" id="CHEBI:29105"/>
    </ligand>
</feature>
<dbReference type="SMART" id="SM00292">
    <property type="entry name" value="BRCT"/>
    <property type="match status" value="1"/>
</dbReference>
<evidence type="ECO:0000256" key="2">
    <source>
        <dbReference type="ARBA" id="ARBA00012722"/>
    </source>
</evidence>
<dbReference type="FunFam" id="2.40.50.140:FF:000012">
    <property type="entry name" value="DNA ligase"/>
    <property type="match status" value="1"/>
</dbReference>
<dbReference type="GO" id="GO:0003677">
    <property type="term" value="F:DNA binding"/>
    <property type="evidence" value="ECO:0007669"/>
    <property type="project" value="InterPro"/>
</dbReference>
<evidence type="ECO:0000256" key="1">
    <source>
        <dbReference type="ARBA" id="ARBA00004067"/>
    </source>
</evidence>
<dbReference type="Proteomes" id="UP000190285">
    <property type="component" value="Unassembled WGS sequence"/>
</dbReference>
<evidence type="ECO:0000256" key="9">
    <source>
        <dbReference type="ARBA" id="ARBA00022842"/>
    </source>
</evidence>
<feature type="binding site" evidence="15">
    <location>
        <position position="403"/>
    </location>
    <ligand>
        <name>Zn(2+)</name>
        <dbReference type="ChEBI" id="CHEBI:29105"/>
    </ligand>
</feature>
<feature type="binding site" evidence="15">
    <location>
        <position position="406"/>
    </location>
    <ligand>
        <name>Zn(2+)</name>
        <dbReference type="ChEBI" id="CHEBI:29105"/>
    </ligand>
</feature>
<comment type="catalytic activity">
    <reaction evidence="13 15 16">
        <text>NAD(+) + (deoxyribonucleotide)n-3'-hydroxyl + 5'-phospho-(deoxyribonucleotide)m = (deoxyribonucleotide)n+m + AMP + beta-nicotinamide D-nucleotide.</text>
        <dbReference type="EC" id="6.5.1.2"/>
    </reaction>
</comment>
<dbReference type="InterPro" id="IPR001357">
    <property type="entry name" value="BRCT_dom"/>
</dbReference>
<evidence type="ECO:0000256" key="17">
    <source>
        <dbReference type="SAM" id="Coils"/>
    </source>
</evidence>
<feature type="binding site" evidence="15">
    <location>
        <position position="309"/>
    </location>
    <ligand>
        <name>NAD(+)</name>
        <dbReference type="ChEBI" id="CHEBI:57540"/>
    </ligand>
</feature>
<dbReference type="CDD" id="cd17748">
    <property type="entry name" value="BRCT_DNA_ligase_like"/>
    <property type="match status" value="1"/>
</dbReference>
<dbReference type="FunFam" id="1.10.287.610:FF:000002">
    <property type="entry name" value="DNA ligase"/>
    <property type="match status" value="1"/>
</dbReference>
<evidence type="ECO:0000256" key="4">
    <source>
        <dbReference type="ARBA" id="ARBA00022598"/>
    </source>
</evidence>
<evidence type="ECO:0000256" key="16">
    <source>
        <dbReference type="RuleBase" id="RU000618"/>
    </source>
</evidence>
<dbReference type="SUPFAM" id="SSF52113">
    <property type="entry name" value="BRCT domain"/>
    <property type="match status" value="1"/>
</dbReference>
<dbReference type="EMBL" id="FUZT01000014">
    <property type="protein sequence ID" value="SKC86092.1"/>
    <property type="molecule type" value="Genomic_DNA"/>
</dbReference>
<dbReference type="Pfam" id="PF12826">
    <property type="entry name" value="HHH_2"/>
    <property type="match status" value="1"/>
</dbReference>
<dbReference type="Gene3D" id="3.40.50.10190">
    <property type="entry name" value="BRCT domain"/>
    <property type="match status" value="1"/>
</dbReference>
<keyword evidence="6 15" id="KW-0479">Metal-binding</keyword>
<evidence type="ECO:0000256" key="6">
    <source>
        <dbReference type="ARBA" id="ARBA00022723"/>
    </source>
</evidence>
<evidence type="ECO:0000313" key="19">
    <source>
        <dbReference type="EMBL" id="SKC86092.1"/>
    </source>
</evidence>
<dbReference type="FunFam" id="3.30.470.30:FF:000001">
    <property type="entry name" value="DNA ligase"/>
    <property type="match status" value="1"/>
</dbReference>
<comment type="function">
    <text evidence="1 15">DNA ligase that catalyzes the formation of phosphodiester linkages between 5'-phosphoryl and 3'-hydroxyl groups in double-stranded DNA using NAD as a coenzyme and as the energy source for the reaction. It is essential for DNA replication and repair of damaged DNA.</text>
</comment>
<dbReference type="CDD" id="cd00114">
    <property type="entry name" value="LIGANc"/>
    <property type="match status" value="1"/>
</dbReference>
<dbReference type="FunFam" id="1.10.150.20:FF:000006">
    <property type="entry name" value="DNA ligase"/>
    <property type="match status" value="1"/>
</dbReference>
<dbReference type="GO" id="GO:0003911">
    <property type="term" value="F:DNA ligase (NAD+) activity"/>
    <property type="evidence" value="ECO:0007669"/>
    <property type="project" value="UniProtKB-UniRule"/>
</dbReference>
<keyword evidence="12 15" id="KW-0464">Manganese</keyword>
<dbReference type="Pfam" id="PF03120">
    <property type="entry name" value="OB_DNA_ligase"/>
    <property type="match status" value="1"/>
</dbReference>
<evidence type="ECO:0000256" key="3">
    <source>
        <dbReference type="ARBA" id="ARBA00013308"/>
    </source>
</evidence>
<evidence type="ECO:0000256" key="12">
    <source>
        <dbReference type="ARBA" id="ARBA00023211"/>
    </source>
</evidence>
<evidence type="ECO:0000256" key="11">
    <source>
        <dbReference type="ARBA" id="ARBA00023204"/>
    </source>
</evidence>
<dbReference type="InterPro" id="IPR010994">
    <property type="entry name" value="RuvA_2-like"/>
</dbReference>
<evidence type="ECO:0000256" key="10">
    <source>
        <dbReference type="ARBA" id="ARBA00023027"/>
    </source>
</evidence>
<comment type="cofactor">
    <cofactor evidence="15">
        <name>Mg(2+)</name>
        <dbReference type="ChEBI" id="CHEBI:18420"/>
    </cofactor>
    <cofactor evidence="15">
        <name>Mn(2+)</name>
        <dbReference type="ChEBI" id="CHEBI:29035"/>
    </cofactor>
</comment>
<dbReference type="InterPro" id="IPR003583">
    <property type="entry name" value="Hlx-hairpin-Hlx_DNA-bd_motif"/>
</dbReference>
<dbReference type="HAMAP" id="MF_01588">
    <property type="entry name" value="DNA_ligase_A"/>
    <property type="match status" value="1"/>
</dbReference>
<dbReference type="Gene3D" id="6.20.10.30">
    <property type="match status" value="1"/>
</dbReference>
<keyword evidence="7 15" id="KW-0227">DNA damage</keyword>
<keyword evidence="8 15" id="KW-0862">Zinc</keyword>
<dbReference type="FunFam" id="3.40.50.10190:FF:000054">
    <property type="entry name" value="DNA ligase"/>
    <property type="match status" value="1"/>
</dbReference>
<feature type="active site" description="N6-AMP-lysine intermediate" evidence="15">
    <location>
        <position position="115"/>
    </location>
</feature>
<keyword evidence="20" id="KW-1185">Reference proteome</keyword>
<dbReference type="InterPro" id="IPR018239">
    <property type="entry name" value="DNA_ligase_AS"/>
</dbReference>
<evidence type="ECO:0000256" key="13">
    <source>
        <dbReference type="ARBA" id="ARBA00034005"/>
    </source>
</evidence>
<dbReference type="InterPro" id="IPR041663">
    <property type="entry name" value="DisA/LigA_HHH"/>
</dbReference>
<evidence type="ECO:0000256" key="14">
    <source>
        <dbReference type="ARBA" id="ARBA00060881"/>
    </source>
</evidence>
<evidence type="ECO:0000256" key="7">
    <source>
        <dbReference type="ARBA" id="ARBA00022763"/>
    </source>
</evidence>
<dbReference type="InterPro" id="IPR033136">
    <property type="entry name" value="DNA_ligase_CS"/>
</dbReference>
<keyword evidence="17" id="KW-0175">Coiled coil</keyword>
<dbReference type="NCBIfam" id="TIGR00575">
    <property type="entry name" value="dnlj"/>
    <property type="match status" value="1"/>
</dbReference>
<keyword evidence="4 15" id="KW-0436">Ligase</keyword>
<dbReference type="FunFam" id="1.10.150.20:FF:000007">
    <property type="entry name" value="DNA ligase"/>
    <property type="match status" value="1"/>
</dbReference>
<dbReference type="GO" id="GO:0006260">
    <property type="term" value="P:DNA replication"/>
    <property type="evidence" value="ECO:0007669"/>
    <property type="project" value="UniProtKB-KW"/>
</dbReference>
<gene>
    <name evidence="15" type="primary">ligA</name>
    <name evidence="19" type="ORF">SAMN02194393_04463</name>
</gene>
<dbReference type="Gene3D" id="1.10.150.20">
    <property type="entry name" value="5' to 3' exonuclease, C-terminal subdomain"/>
    <property type="match status" value="2"/>
</dbReference>
<dbReference type="STRING" id="36842.SAMN02194393_04463"/>
<keyword evidence="11 15" id="KW-0234">DNA repair</keyword>
<dbReference type="Gene3D" id="3.30.470.30">
    <property type="entry name" value="DNA ligase/mRNA capping enzyme"/>
    <property type="match status" value="1"/>
</dbReference>
<accession>A0A1T5MD05</accession>
<feature type="domain" description="BRCT" evidence="18">
    <location>
        <begin position="588"/>
        <end position="664"/>
    </location>
</feature>
<dbReference type="PROSITE" id="PS50172">
    <property type="entry name" value="BRCT"/>
    <property type="match status" value="1"/>
</dbReference>
<dbReference type="SMART" id="SM00532">
    <property type="entry name" value="LIGANc"/>
    <property type="match status" value="1"/>
</dbReference>
<proteinExistence type="inferred from homology"/>
<evidence type="ECO:0000256" key="15">
    <source>
        <dbReference type="HAMAP-Rule" id="MF_01588"/>
    </source>
</evidence>
<dbReference type="InterPro" id="IPR012340">
    <property type="entry name" value="NA-bd_OB-fold"/>
</dbReference>
<feature type="binding site" evidence="15">
    <location>
        <position position="113"/>
    </location>
    <ligand>
        <name>NAD(+)</name>
        <dbReference type="ChEBI" id="CHEBI:57540"/>
    </ligand>
</feature>
<feature type="binding site" evidence="15">
    <location>
        <position position="421"/>
    </location>
    <ligand>
        <name>Zn(2+)</name>
        <dbReference type="ChEBI" id="CHEBI:29105"/>
    </ligand>
</feature>
<dbReference type="InterPro" id="IPR013839">
    <property type="entry name" value="DNAligase_adenylation"/>
</dbReference>
<evidence type="ECO:0000256" key="5">
    <source>
        <dbReference type="ARBA" id="ARBA00022705"/>
    </source>
</evidence>
<evidence type="ECO:0000256" key="8">
    <source>
        <dbReference type="ARBA" id="ARBA00022833"/>
    </source>
</evidence>
<name>A0A1T5MD05_9FIRM</name>
<dbReference type="GO" id="GO:0005829">
    <property type="term" value="C:cytosol"/>
    <property type="evidence" value="ECO:0007669"/>
    <property type="project" value="TreeGrafter"/>
</dbReference>
<dbReference type="PANTHER" id="PTHR23389:SF9">
    <property type="entry name" value="DNA LIGASE"/>
    <property type="match status" value="1"/>
</dbReference>
<dbReference type="EC" id="6.5.1.2" evidence="2 15"/>
<dbReference type="GO" id="GO:0046872">
    <property type="term" value="F:metal ion binding"/>
    <property type="evidence" value="ECO:0007669"/>
    <property type="project" value="UniProtKB-KW"/>
</dbReference>
<comment type="similarity">
    <text evidence="14 15">Belongs to the NAD-dependent DNA ligase family. LigA subfamily.</text>
</comment>
<evidence type="ECO:0000259" key="18">
    <source>
        <dbReference type="PROSITE" id="PS50172"/>
    </source>
</evidence>
<dbReference type="Pfam" id="PF14520">
    <property type="entry name" value="HHH_5"/>
    <property type="match status" value="1"/>
</dbReference>
<dbReference type="Pfam" id="PF03119">
    <property type="entry name" value="DNA_ligase_ZBD"/>
    <property type="match status" value="1"/>
</dbReference>
<dbReference type="SMART" id="SM00278">
    <property type="entry name" value="HhH1"/>
    <property type="match status" value="4"/>
</dbReference>
<dbReference type="PIRSF" id="PIRSF001604">
    <property type="entry name" value="LigA"/>
    <property type="match status" value="1"/>
</dbReference>
<feature type="binding site" evidence="15">
    <location>
        <position position="170"/>
    </location>
    <ligand>
        <name>NAD(+)</name>
        <dbReference type="ChEBI" id="CHEBI:57540"/>
    </ligand>
</feature>
<dbReference type="RefSeq" id="WP_079494808.1">
    <property type="nucleotide sequence ID" value="NZ_FUZT01000014.1"/>
</dbReference>
<dbReference type="Pfam" id="PF01653">
    <property type="entry name" value="DNA_ligase_aden"/>
    <property type="match status" value="1"/>
</dbReference>
<dbReference type="AlphaFoldDB" id="A0A1T5MD05"/>
<sequence>MNENQAKNRIKELTKEINYHNHRYHVLDAPEITDYEYDMLMKELMDLEEKFPQLKTDDSPSQRVGGQPLSKFDQVTHTVPLLSLSNSYDDKDLIDFDRRIKKEVGDNVEYVVEYKIDGLSVALKYENGRFVRGATRGDGAVGEEITKNLKTIRSIPLKLKKEIDIEVRGEVYIPKEKFAELNKRQEENGESVFANPRNAAAGSLRQLDSKIVASRPLDIFVFNILSMGDININKHSESLEYLKKIGFKTSEYKICKNINEVIDLCGKWQEKRHDLSYEIDGLVIKVNDLSQRKILGTRAKSPRWAIAFKFPAEEKETVVKDIITQVGRTGAITPTAILQPVRVAGSLVSRATLHNQDFIDMKDIRINDTVIIHKAGDVIPEVVRVIKEKRTGEEEKYVLPDQCPECGEKTVRLEGEVALRCINIACPAQLRRGIIHFVSRDAMDIDGLGEALVTMLLDNGFIKDPGDLYYLKEKKEKLINLERMGEKSVENLLDAIEKSKENDLGRLVNALGIKHVGLKAAKLIADNFKSMDRLAHASEEEITAIDEIGPKMAKSIVAFFHDEENIRVIEKMKSVGVNMESKKKNVENIDLKFEGMTFVLTGTLASYSRKEAKEIIEGLGGKVTGSVSKKTSYVLSGENPGSKLDKANKLGVKIITEEEFNKLI</sequence>
<dbReference type="OrthoDB" id="9759736at2"/>
<dbReference type="Gene3D" id="1.10.287.610">
    <property type="entry name" value="Helix hairpin bin"/>
    <property type="match status" value="1"/>
</dbReference>
<keyword evidence="5 15" id="KW-0235">DNA replication</keyword>
<dbReference type="SUPFAM" id="SSF50249">
    <property type="entry name" value="Nucleic acid-binding proteins"/>
    <property type="match status" value="1"/>
</dbReference>
<dbReference type="GO" id="GO:0006281">
    <property type="term" value="P:DNA repair"/>
    <property type="evidence" value="ECO:0007669"/>
    <property type="project" value="UniProtKB-KW"/>
</dbReference>
<dbReference type="SUPFAM" id="SSF47781">
    <property type="entry name" value="RuvA domain 2-like"/>
    <property type="match status" value="1"/>
</dbReference>
<organism evidence="19 20">
    <name type="scientific">Maledivibacter halophilus</name>
    <dbReference type="NCBI Taxonomy" id="36842"/>
    <lineage>
        <taxon>Bacteria</taxon>
        <taxon>Bacillati</taxon>
        <taxon>Bacillota</taxon>
        <taxon>Clostridia</taxon>
        <taxon>Peptostreptococcales</taxon>
        <taxon>Caminicellaceae</taxon>
        <taxon>Maledivibacter</taxon>
    </lineage>
</organism>
<dbReference type="NCBIfam" id="NF005932">
    <property type="entry name" value="PRK07956.1"/>
    <property type="match status" value="1"/>
</dbReference>
<dbReference type="InterPro" id="IPR004150">
    <property type="entry name" value="NAD_DNA_ligase_OB"/>
</dbReference>
<dbReference type="InterPro" id="IPR001679">
    <property type="entry name" value="DNA_ligase"/>
</dbReference>
<reference evidence="19 20" key="1">
    <citation type="submission" date="2017-02" db="EMBL/GenBank/DDBJ databases">
        <authorList>
            <person name="Peterson S.W."/>
        </authorList>
    </citation>
    <scope>NUCLEOTIDE SEQUENCE [LARGE SCALE GENOMIC DNA]</scope>
    <source>
        <strain evidence="19 20">M1</strain>
    </source>
</reference>
<feature type="binding site" evidence="15">
    <location>
        <begin position="34"/>
        <end position="38"/>
    </location>
    <ligand>
        <name>NAD(+)</name>
        <dbReference type="ChEBI" id="CHEBI:57540"/>
    </ligand>
</feature>
<evidence type="ECO:0000313" key="20">
    <source>
        <dbReference type="Proteomes" id="UP000190285"/>
    </source>
</evidence>
<feature type="binding site" evidence="15">
    <location>
        <position position="285"/>
    </location>
    <ligand>
        <name>NAD(+)</name>
        <dbReference type="ChEBI" id="CHEBI:57540"/>
    </ligand>
</feature>
<protein>
    <recommendedName>
        <fullName evidence="3 15">DNA ligase</fullName>
        <ecNumber evidence="2 15">6.5.1.2</ecNumber>
    </recommendedName>
    <alternativeName>
        <fullName evidence="15">Polydeoxyribonucleotide synthase [NAD(+)]</fullName>
    </alternativeName>
</protein>
<dbReference type="PROSITE" id="PS01055">
    <property type="entry name" value="DNA_LIGASE_N1"/>
    <property type="match status" value="1"/>
</dbReference>
<dbReference type="SUPFAM" id="SSF56091">
    <property type="entry name" value="DNA ligase/mRNA capping enzyme, catalytic domain"/>
    <property type="match status" value="1"/>
</dbReference>
<dbReference type="Pfam" id="PF00533">
    <property type="entry name" value="BRCT"/>
    <property type="match status" value="1"/>
</dbReference>